<proteinExistence type="predicted"/>
<dbReference type="InterPro" id="IPR051532">
    <property type="entry name" value="Ester_Hydrolysis_Enzymes"/>
</dbReference>
<dbReference type="InterPro" id="IPR036514">
    <property type="entry name" value="SGNH_hydro_sf"/>
</dbReference>
<organism evidence="2 3">
    <name type="scientific">Thermaerobacillus caldiproteolyticus</name>
    <dbReference type="NCBI Taxonomy" id="247480"/>
    <lineage>
        <taxon>Bacteria</taxon>
        <taxon>Bacillati</taxon>
        <taxon>Bacillota</taxon>
        <taxon>Bacilli</taxon>
        <taxon>Bacillales</taxon>
        <taxon>Anoxybacillaceae</taxon>
        <taxon>Thermaerobacillus</taxon>
    </lineage>
</organism>
<dbReference type="Proteomes" id="UP000523087">
    <property type="component" value="Unassembled WGS sequence"/>
</dbReference>
<protein>
    <submittedName>
        <fullName evidence="2">Lysophospholipase L1-like esterase</fullName>
    </submittedName>
</protein>
<evidence type="ECO:0000313" key="2">
    <source>
        <dbReference type="EMBL" id="MBA2875305.1"/>
    </source>
</evidence>
<name>A0A7W0BZ68_9BACL</name>
<dbReference type="InterPro" id="IPR013830">
    <property type="entry name" value="SGNH_hydro"/>
</dbReference>
<gene>
    <name evidence="2" type="ORF">HNR31_002093</name>
</gene>
<dbReference type="EMBL" id="JACDUT010000006">
    <property type="protein sequence ID" value="MBA2875305.1"/>
    <property type="molecule type" value="Genomic_DNA"/>
</dbReference>
<dbReference type="SUPFAM" id="SSF52266">
    <property type="entry name" value="SGNH hydrolase"/>
    <property type="match status" value="1"/>
</dbReference>
<reference evidence="2 3" key="1">
    <citation type="submission" date="2020-07" db="EMBL/GenBank/DDBJ databases">
        <title>Genomic Encyclopedia of Type Strains, Phase IV (KMG-IV): sequencing the most valuable type-strain genomes for metagenomic binning, comparative biology and taxonomic classification.</title>
        <authorList>
            <person name="Goeker M."/>
        </authorList>
    </citation>
    <scope>NUCLEOTIDE SEQUENCE [LARGE SCALE GENOMIC DNA]</scope>
    <source>
        <strain evidence="2 3">DSM 15730</strain>
    </source>
</reference>
<evidence type="ECO:0000313" key="3">
    <source>
        <dbReference type="Proteomes" id="UP000523087"/>
    </source>
</evidence>
<dbReference type="RefSeq" id="WP_181556143.1">
    <property type="nucleotide sequence ID" value="NZ_JACDUT010000006.1"/>
</dbReference>
<dbReference type="PANTHER" id="PTHR30383">
    <property type="entry name" value="THIOESTERASE 1/PROTEASE 1/LYSOPHOSPHOLIPASE L1"/>
    <property type="match status" value="1"/>
</dbReference>
<feature type="domain" description="SGNH hydrolase-type esterase" evidence="1">
    <location>
        <begin position="60"/>
        <end position="248"/>
    </location>
</feature>
<comment type="caution">
    <text evidence="2">The sequence shown here is derived from an EMBL/GenBank/DDBJ whole genome shotgun (WGS) entry which is preliminary data.</text>
</comment>
<sequence length="265" mass="29589">MKVTTVKVITILSILASGLWLAGLGMTIKDQFFHGAVSPVKESHLGETANDKKERFYLVALGDSLTRGTGDESGKGYVGYVLDELKGKTKQPISMANLAIKGQRSAGLVKQLQQIEVRRQLQQADVILMTIGGNDLFQGGETLSHFSIDRINKAKVDYLQNLDTIFKTIRTVNPQAIVFYIGLYNPFNDLRDAKTTSAIVRQWNFDSAEIAARYPNIIAVPTFDLFELHVNDYLYSDKFHPNKEGYKRIGERVASLITLTKEEGK</sequence>
<dbReference type="Pfam" id="PF13472">
    <property type="entry name" value="Lipase_GDSL_2"/>
    <property type="match status" value="1"/>
</dbReference>
<keyword evidence="3" id="KW-1185">Reference proteome</keyword>
<dbReference type="Gene3D" id="3.40.50.1110">
    <property type="entry name" value="SGNH hydrolase"/>
    <property type="match status" value="1"/>
</dbReference>
<dbReference type="PANTHER" id="PTHR30383:SF27">
    <property type="entry name" value="SPORE GERMINATION LIPASE LIPC"/>
    <property type="match status" value="1"/>
</dbReference>
<accession>A0A7W0BZ68</accession>
<dbReference type="CDD" id="cd04506">
    <property type="entry name" value="SGNH_hydrolase_YpmR_like"/>
    <property type="match status" value="1"/>
</dbReference>
<dbReference type="GO" id="GO:0004622">
    <property type="term" value="F:phosphatidylcholine lysophospholipase activity"/>
    <property type="evidence" value="ECO:0007669"/>
    <property type="project" value="TreeGrafter"/>
</dbReference>
<evidence type="ECO:0000259" key="1">
    <source>
        <dbReference type="Pfam" id="PF13472"/>
    </source>
</evidence>
<dbReference type="AlphaFoldDB" id="A0A7W0BZ68"/>